<dbReference type="HOGENOM" id="CLU_156745_2_1_1"/>
<evidence type="ECO:0000256" key="9">
    <source>
        <dbReference type="SAM" id="Phobius"/>
    </source>
</evidence>
<dbReference type="PANTHER" id="PTHR33968">
    <property type="entry name" value="PROTEIN PET100 HOMOLOG, MITOCHONDRIAL"/>
    <property type="match status" value="1"/>
</dbReference>
<organism evidence="10 11">
    <name type="scientific">Thermothielavioides terrestris (strain ATCC 38088 / NRRL 8126)</name>
    <name type="common">Thielavia terrestris</name>
    <dbReference type="NCBI Taxonomy" id="578455"/>
    <lineage>
        <taxon>Eukaryota</taxon>
        <taxon>Fungi</taxon>
        <taxon>Dikarya</taxon>
        <taxon>Ascomycota</taxon>
        <taxon>Pezizomycotina</taxon>
        <taxon>Sordariomycetes</taxon>
        <taxon>Sordariomycetidae</taxon>
        <taxon>Sordariales</taxon>
        <taxon>Chaetomiaceae</taxon>
        <taxon>Thermothielavioides</taxon>
        <taxon>Thermothielavioides terrestris</taxon>
    </lineage>
</organism>
<comment type="similarity">
    <text evidence="8">Belongs to the PET100 family.</text>
</comment>
<dbReference type="Proteomes" id="UP000008181">
    <property type="component" value="Chromosome 4"/>
</dbReference>
<evidence type="ECO:0000313" key="10">
    <source>
        <dbReference type="EMBL" id="AEO69143.1"/>
    </source>
</evidence>
<dbReference type="OrthoDB" id="18175at2759"/>
<evidence type="ECO:0000256" key="5">
    <source>
        <dbReference type="ARBA" id="ARBA00022989"/>
    </source>
</evidence>
<proteinExistence type="inferred from homology"/>
<dbReference type="GO" id="GO:0005743">
    <property type="term" value="C:mitochondrial inner membrane"/>
    <property type="evidence" value="ECO:0007669"/>
    <property type="project" value="TreeGrafter"/>
</dbReference>
<reference evidence="10 11" key="1">
    <citation type="journal article" date="2011" name="Nat. Biotechnol.">
        <title>Comparative genomic analysis of the thermophilic biomass-degrading fungi Myceliophthora thermophila and Thielavia terrestris.</title>
        <authorList>
            <person name="Berka R.M."/>
            <person name="Grigoriev I.V."/>
            <person name="Otillar R."/>
            <person name="Salamov A."/>
            <person name="Grimwood J."/>
            <person name="Reid I."/>
            <person name="Ishmael N."/>
            <person name="John T."/>
            <person name="Darmond C."/>
            <person name="Moisan M.-C."/>
            <person name="Henrissat B."/>
            <person name="Coutinho P.M."/>
            <person name="Lombard V."/>
            <person name="Natvig D.O."/>
            <person name="Lindquist E."/>
            <person name="Schmutz J."/>
            <person name="Lucas S."/>
            <person name="Harris P."/>
            <person name="Powlowski J."/>
            <person name="Bellemare A."/>
            <person name="Taylor D."/>
            <person name="Butler G."/>
            <person name="de Vries R.P."/>
            <person name="Allijn I.E."/>
            <person name="van den Brink J."/>
            <person name="Ushinsky S."/>
            <person name="Storms R."/>
            <person name="Powell A.J."/>
            <person name="Paulsen I.T."/>
            <person name="Elbourne L.D.H."/>
            <person name="Baker S.E."/>
            <person name="Magnuson J."/>
            <person name="LaBoissiere S."/>
            <person name="Clutterbuck A.J."/>
            <person name="Martinez D."/>
            <person name="Wogulis M."/>
            <person name="de Leon A.L."/>
            <person name="Rey M.W."/>
            <person name="Tsang A."/>
        </authorList>
    </citation>
    <scope>NUCLEOTIDE SEQUENCE [LARGE SCALE GENOMIC DNA]</scope>
    <source>
        <strain evidence="11">ATCC 38088 / NRRL 8126</strain>
    </source>
</reference>
<dbReference type="GeneID" id="11520130"/>
<keyword evidence="3 9" id="KW-0812">Transmembrane</keyword>
<dbReference type="PANTHER" id="PTHR33968:SF1">
    <property type="entry name" value="PROTEIN PET100 HOMOLOG, MITOCHONDRIAL"/>
    <property type="match status" value="1"/>
</dbReference>
<evidence type="ECO:0000313" key="11">
    <source>
        <dbReference type="Proteomes" id="UP000008181"/>
    </source>
</evidence>
<dbReference type="GO" id="GO:0051082">
    <property type="term" value="F:unfolded protein binding"/>
    <property type="evidence" value="ECO:0007669"/>
    <property type="project" value="TreeGrafter"/>
</dbReference>
<name>G2RBH2_THETT</name>
<dbReference type="eggNOG" id="ENOG502S1QV">
    <property type="taxonomic scope" value="Eukaryota"/>
</dbReference>
<evidence type="ECO:0000256" key="8">
    <source>
        <dbReference type="ARBA" id="ARBA00038077"/>
    </source>
</evidence>
<dbReference type="GO" id="GO:0033617">
    <property type="term" value="P:mitochondrial respiratory chain complex IV assembly"/>
    <property type="evidence" value="ECO:0007669"/>
    <property type="project" value="InterPro"/>
</dbReference>
<protein>
    <recommendedName>
        <fullName evidence="12">Mitochondrial cytochrome c oxidase assembly factor</fullName>
    </recommendedName>
</protein>
<dbReference type="EMBL" id="CP003012">
    <property type="protein sequence ID" value="AEO69143.1"/>
    <property type="molecule type" value="Genomic_DNA"/>
</dbReference>
<keyword evidence="11" id="KW-1185">Reference proteome</keyword>
<evidence type="ECO:0000256" key="4">
    <source>
        <dbReference type="ARBA" id="ARBA00022946"/>
    </source>
</evidence>
<comment type="subcellular location">
    <subcellularLocation>
        <location evidence="1">Membrane</location>
        <topology evidence="1">Single-pass membrane protein</topology>
    </subcellularLocation>
    <subcellularLocation>
        <location evidence="2">Mitochondrion membrane</location>
    </subcellularLocation>
</comment>
<evidence type="ECO:0000256" key="3">
    <source>
        <dbReference type="ARBA" id="ARBA00022692"/>
    </source>
</evidence>
<keyword evidence="4" id="KW-0809">Transit peptide</keyword>
<keyword evidence="7 9" id="KW-0472">Membrane</keyword>
<evidence type="ECO:0000256" key="7">
    <source>
        <dbReference type="ARBA" id="ARBA00023136"/>
    </source>
</evidence>
<dbReference type="KEGG" id="ttt:THITE_2054065"/>
<accession>G2RBH2</accession>
<evidence type="ECO:0000256" key="1">
    <source>
        <dbReference type="ARBA" id="ARBA00004167"/>
    </source>
</evidence>
<dbReference type="AlphaFoldDB" id="G2RBH2"/>
<keyword evidence="5 9" id="KW-1133">Transmembrane helix</keyword>
<keyword evidence="6" id="KW-0496">Mitochondrion</keyword>
<gene>
    <name evidence="10" type="ORF">THITE_2054065</name>
</gene>
<feature type="transmembrane region" description="Helical" evidence="9">
    <location>
        <begin position="6"/>
        <end position="25"/>
    </location>
</feature>
<evidence type="ECO:0000256" key="6">
    <source>
        <dbReference type="ARBA" id="ARBA00023128"/>
    </source>
</evidence>
<dbReference type="InterPro" id="IPR018625">
    <property type="entry name" value="Pet100"/>
</dbReference>
<sequence length="97" mass="11228">MGGLNLEVFKFGLYVMFPIGIMYYFGTNLDNRFSVPNFWPKAEQANKVPLERDEIHAELERLRARRLYLREKRLAAEEAQAAALNRSQGQGQGQHDE</sequence>
<evidence type="ECO:0000256" key="2">
    <source>
        <dbReference type="ARBA" id="ARBA00004325"/>
    </source>
</evidence>
<evidence type="ECO:0008006" key="12">
    <source>
        <dbReference type="Google" id="ProtNLM"/>
    </source>
</evidence>
<dbReference type="Pfam" id="PF09803">
    <property type="entry name" value="Pet100"/>
    <property type="match status" value="1"/>
</dbReference>
<dbReference type="RefSeq" id="XP_003655479.1">
    <property type="nucleotide sequence ID" value="XM_003655431.1"/>
</dbReference>